<protein>
    <submittedName>
        <fullName evidence="1">Uncharacterized protein</fullName>
    </submittedName>
</protein>
<name>A0ABQ9ZIR6_9CRUS</name>
<sequence>MEVLAILELKKQSITVATGESQVLYWADGFRILTDRSTTTSDNRPILDLLHGILTVIRIHSCDYNSSNGKMRLTRGARSSTYTLTGTRGNSRYNLLSDCEYKLTIKDYWLCRWPEMDI</sequence>
<comment type="caution">
    <text evidence="1">The sequence shown here is derived from an EMBL/GenBank/DDBJ whole genome shotgun (WGS) entry which is preliminary data.</text>
</comment>
<organism evidence="1 2">
    <name type="scientific">Daphnia magna</name>
    <dbReference type="NCBI Taxonomy" id="35525"/>
    <lineage>
        <taxon>Eukaryota</taxon>
        <taxon>Metazoa</taxon>
        <taxon>Ecdysozoa</taxon>
        <taxon>Arthropoda</taxon>
        <taxon>Crustacea</taxon>
        <taxon>Branchiopoda</taxon>
        <taxon>Diplostraca</taxon>
        <taxon>Cladocera</taxon>
        <taxon>Anomopoda</taxon>
        <taxon>Daphniidae</taxon>
        <taxon>Daphnia</taxon>
    </lineage>
</organism>
<gene>
    <name evidence="1" type="ORF">OUZ56_025072</name>
</gene>
<reference evidence="1 2" key="1">
    <citation type="journal article" date="2023" name="Nucleic Acids Res.">
        <title>The hologenome of Daphnia magna reveals possible DNA methylation and microbiome-mediated evolution of the host genome.</title>
        <authorList>
            <person name="Chaturvedi A."/>
            <person name="Li X."/>
            <person name="Dhandapani V."/>
            <person name="Marshall H."/>
            <person name="Kissane S."/>
            <person name="Cuenca-Cambronero M."/>
            <person name="Asole G."/>
            <person name="Calvet F."/>
            <person name="Ruiz-Romero M."/>
            <person name="Marangio P."/>
            <person name="Guigo R."/>
            <person name="Rago D."/>
            <person name="Mirbahai L."/>
            <person name="Eastwood N."/>
            <person name="Colbourne J.K."/>
            <person name="Zhou J."/>
            <person name="Mallon E."/>
            <person name="Orsini L."/>
        </authorList>
    </citation>
    <scope>NUCLEOTIDE SEQUENCE [LARGE SCALE GENOMIC DNA]</scope>
    <source>
        <strain evidence="1">LRV0_1</strain>
    </source>
</reference>
<evidence type="ECO:0000313" key="2">
    <source>
        <dbReference type="Proteomes" id="UP001234178"/>
    </source>
</evidence>
<proteinExistence type="predicted"/>
<evidence type="ECO:0000313" key="1">
    <source>
        <dbReference type="EMBL" id="KAK4012816.1"/>
    </source>
</evidence>
<dbReference type="Proteomes" id="UP001234178">
    <property type="component" value="Unassembled WGS sequence"/>
</dbReference>
<keyword evidence="2" id="KW-1185">Reference proteome</keyword>
<dbReference type="EMBL" id="JAOYFB010000004">
    <property type="protein sequence ID" value="KAK4012816.1"/>
    <property type="molecule type" value="Genomic_DNA"/>
</dbReference>
<accession>A0ABQ9ZIR6</accession>